<dbReference type="Proteomes" id="UP001597425">
    <property type="component" value="Unassembled WGS sequence"/>
</dbReference>
<gene>
    <name evidence="8" type="ORF">ACFSKX_04135</name>
</gene>
<dbReference type="PANTHER" id="PTHR36115:SF10">
    <property type="entry name" value="RDD DOMAIN-CONTAINING PROTEIN"/>
    <property type="match status" value="1"/>
</dbReference>
<evidence type="ECO:0000256" key="1">
    <source>
        <dbReference type="ARBA" id="ARBA00004651"/>
    </source>
</evidence>
<keyword evidence="2" id="KW-1003">Cell membrane</keyword>
<sequence>MSQSRPPSTAPTFDELPPAGVGRRLAALVYDSLILVGLLMVYGFVAMLLASAVVGLNCQPEELDYNPCVSGPLFQLGAVAVIAGYFIWSWRAAGQTIGMRAWRLLLASPGGVQLSWRQCALRALAAPISLACLGAGYFWAWTRADRASWHDLASGAGVRLLPKKKK</sequence>
<comment type="caution">
    <text evidence="8">The sequence shown here is derived from an EMBL/GenBank/DDBJ whole genome shotgun (WGS) entry which is preliminary data.</text>
</comment>
<evidence type="ECO:0000256" key="5">
    <source>
        <dbReference type="ARBA" id="ARBA00023136"/>
    </source>
</evidence>
<feature type="domain" description="RDD" evidence="7">
    <location>
        <begin position="19"/>
        <end position="155"/>
    </location>
</feature>
<evidence type="ECO:0000313" key="8">
    <source>
        <dbReference type="EMBL" id="MFD2309599.1"/>
    </source>
</evidence>
<evidence type="ECO:0000259" key="7">
    <source>
        <dbReference type="Pfam" id="PF06271"/>
    </source>
</evidence>
<name>A0ABW5EDX2_9GAMM</name>
<keyword evidence="3 6" id="KW-0812">Transmembrane</keyword>
<evidence type="ECO:0000256" key="4">
    <source>
        <dbReference type="ARBA" id="ARBA00022989"/>
    </source>
</evidence>
<feature type="transmembrane region" description="Helical" evidence="6">
    <location>
        <begin position="33"/>
        <end position="53"/>
    </location>
</feature>
<dbReference type="PANTHER" id="PTHR36115">
    <property type="entry name" value="PROLINE-RICH ANTIGEN HOMOLOG-RELATED"/>
    <property type="match status" value="1"/>
</dbReference>
<evidence type="ECO:0000256" key="3">
    <source>
        <dbReference type="ARBA" id="ARBA00022692"/>
    </source>
</evidence>
<feature type="transmembrane region" description="Helical" evidence="6">
    <location>
        <begin position="73"/>
        <end position="93"/>
    </location>
</feature>
<keyword evidence="4 6" id="KW-1133">Transmembrane helix</keyword>
<proteinExistence type="predicted"/>
<evidence type="ECO:0000256" key="6">
    <source>
        <dbReference type="SAM" id="Phobius"/>
    </source>
</evidence>
<protein>
    <submittedName>
        <fullName evidence="8">RDD family protein</fullName>
    </submittedName>
</protein>
<comment type="subcellular location">
    <subcellularLocation>
        <location evidence="1">Cell membrane</location>
        <topology evidence="1">Multi-pass membrane protein</topology>
    </subcellularLocation>
</comment>
<organism evidence="8 9">
    <name type="scientific">Microbulbifer halophilus</name>
    <dbReference type="NCBI Taxonomy" id="453963"/>
    <lineage>
        <taxon>Bacteria</taxon>
        <taxon>Pseudomonadati</taxon>
        <taxon>Pseudomonadota</taxon>
        <taxon>Gammaproteobacteria</taxon>
        <taxon>Cellvibrionales</taxon>
        <taxon>Microbulbiferaceae</taxon>
        <taxon>Microbulbifer</taxon>
    </lineage>
</organism>
<dbReference type="InterPro" id="IPR051791">
    <property type="entry name" value="Pra-immunoreactive"/>
</dbReference>
<reference evidence="9" key="1">
    <citation type="journal article" date="2019" name="Int. J. Syst. Evol. Microbiol.">
        <title>The Global Catalogue of Microorganisms (GCM) 10K type strain sequencing project: providing services to taxonomists for standard genome sequencing and annotation.</title>
        <authorList>
            <consortium name="The Broad Institute Genomics Platform"/>
            <consortium name="The Broad Institute Genome Sequencing Center for Infectious Disease"/>
            <person name="Wu L."/>
            <person name="Ma J."/>
        </authorList>
    </citation>
    <scope>NUCLEOTIDE SEQUENCE [LARGE SCALE GENOMIC DNA]</scope>
    <source>
        <strain evidence="9">KCTC 12848</strain>
    </source>
</reference>
<evidence type="ECO:0000313" key="9">
    <source>
        <dbReference type="Proteomes" id="UP001597425"/>
    </source>
</evidence>
<accession>A0ABW5EDX2</accession>
<evidence type="ECO:0000256" key="2">
    <source>
        <dbReference type="ARBA" id="ARBA00022475"/>
    </source>
</evidence>
<keyword evidence="9" id="KW-1185">Reference proteome</keyword>
<dbReference type="EMBL" id="JBHUJD010000004">
    <property type="protein sequence ID" value="MFD2309599.1"/>
    <property type="molecule type" value="Genomic_DNA"/>
</dbReference>
<keyword evidence="5 6" id="KW-0472">Membrane</keyword>
<dbReference type="Pfam" id="PF06271">
    <property type="entry name" value="RDD"/>
    <property type="match status" value="1"/>
</dbReference>
<dbReference type="InterPro" id="IPR010432">
    <property type="entry name" value="RDD"/>
</dbReference>
<feature type="transmembrane region" description="Helical" evidence="6">
    <location>
        <begin position="119"/>
        <end position="140"/>
    </location>
</feature>
<dbReference type="RefSeq" id="WP_265720268.1">
    <property type="nucleotide sequence ID" value="NZ_JAPIVK010000002.1"/>
</dbReference>